<comment type="caution">
    <text evidence="1">The sequence shown here is derived from an EMBL/GenBank/DDBJ whole genome shotgun (WGS) entry which is preliminary data.</text>
</comment>
<name>A0A0F9UWY0_9ZZZZ</name>
<dbReference type="AlphaFoldDB" id="A0A0F9UWY0"/>
<reference evidence="1" key="1">
    <citation type="journal article" date="2015" name="Nature">
        <title>Complex archaea that bridge the gap between prokaryotes and eukaryotes.</title>
        <authorList>
            <person name="Spang A."/>
            <person name="Saw J.H."/>
            <person name="Jorgensen S.L."/>
            <person name="Zaremba-Niedzwiedzka K."/>
            <person name="Martijn J."/>
            <person name="Lind A.E."/>
            <person name="van Eijk R."/>
            <person name="Schleper C."/>
            <person name="Guy L."/>
            <person name="Ettema T.J."/>
        </authorList>
    </citation>
    <scope>NUCLEOTIDE SEQUENCE</scope>
</reference>
<accession>A0A0F9UWY0</accession>
<proteinExistence type="predicted"/>
<gene>
    <name evidence="1" type="ORF">LCGC14_0478450</name>
</gene>
<organism evidence="1">
    <name type="scientific">marine sediment metagenome</name>
    <dbReference type="NCBI Taxonomy" id="412755"/>
    <lineage>
        <taxon>unclassified sequences</taxon>
        <taxon>metagenomes</taxon>
        <taxon>ecological metagenomes</taxon>
    </lineage>
</organism>
<dbReference type="EMBL" id="LAZR01000517">
    <property type="protein sequence ID" value="KKN65706.1"/>
    <property type="molecule type" value="Genomic_DNA"/>
</dbReference>
<protein>
    <submittedName>
        <fullName evidence="1">Uncharacterized protein</fullName>
    </submittedName>
</protein>
<sequence length="142" mass="17052">MFRGEMNEWMMKLYYLHLTSWVGISLGAAHTYADIEYHNDDPDSDEHIIIRDHDNLFSDKEAIAWGRKWINKQRRKEPCALLLGNFIYCDPQLVLAGPRKYKTAANRLYREAEDIGYWDYNERAMKDICRRWDKLNKDWNCT</sequence>
<evidence type="ECO:0000313" key="1">
    <source>
        <dbReference type="EMBL" id="KKN65706.1"/>
    </source>
</evidence>